<dbReference type="InterPro" id="IPR000315">
    <property type="entry name" value="Znf_B-box"/>
</dbReference>
<feature type="region of interest" description="Disordered" evidence="3">
    <location>
        <begin position="1"/>
        <end position="62"/>
    </location>
</feature>
<evidence type="ECO:0000259" key="4">
    <source>
        <dbReference type="SMART" id="SM00336"/>
    </source>
</evidence>
<evidence type="ECO:0000256" key="2">
    <source>
        <dbReference type="ARBA" id="ARBA00022833"/>
    </source>
</evidence>
<dbReference type="SUPFAM" id="SSF57845">
    <property type="entry name" value="B-box zinc-binding domain"/>
    <property type="match status" value="1"/>
</dbReference>
<protein>
    <recommendedName>
        <fullName evidence="4">B box-type domain-containing protein</fullName>
    </recommendedName>
</protein>
<dbReference type="AlphaFoldDB" id="A0AAV2KWF9"/>
<proteinExistence type="predicted"/>
<organism evidence="5 6">
    <name type="scientific">Knipowitschia caucasica</name>
    <name type="common">Caucasian dwarf goby</name>
    <name type="synonym">Pomatoschistus caucasicus</name>
    <dbReference type="NCBI Taxonomy" id="637954"/>
    <lineage>
        <taxon>Eukaryota</taxon>
        <taxon>Metazoa</taxon>
        <taxon>Chordata</taxon>
        <taxon>Craniata</taxon>
        <taxon>Vertebrata</taxon>
        <taxon>Euteleostomi</taxon>
        <taxon>Actinopterygii</taxon>
        <taxon>Neopterygii</taxon>
        <taxon>Teleostei</taxon>
        <taxon>Neoteleostei</taxon>
        <taxon>Acanthomorphata</taxon>
        <taxon>Gobiaria</taxon>
        <taxon>Gobiiformes</taxon>
        <taxon>Gobioidei</taxon>
        <taxon>Gobiidae</taxon>
        <taxon>Gobiinae</taxon>
        <taxon>Knipowitschia</taxon>
    </lineage>
</organism>
<dbReference type="SMART" id="SM00336">
    <property type="entry name" value="BBOX"/>
    <property type="match status" value="1"/>
</dbReference>
<accession>A0AAV2KWF9</accession>
<evidence type="ECO:0000256" key="1">
    <source>
        <dbReference type="ARBA" id="ARBA00022771"/>
    </source>
</evidence>
<sequence>MGKPDTSEEQEDQASSETEEKTEEGATGKTNKRKVKGPTAKTKKIKEENPTAQAGEGPTGLPQRSWCLVHPQVPPLFCQDDRQCFCMVCDLSVHKSHTMLSEEEAEKRLRLLCNPEPV</sequence>
<gene>
    <name evidence="5" type="ORF">KC01_LOCUS23387</name>
</gene>
<reference evidence="5 6" key="1">
    <citation type="submission" date="2024-04" db="EMBL/GenBank/DDBJ databases">
        <authorList>
            <person name="Waldvogel A.-M."/>
            <person name="Schoenle A."/>
        </authorList>
    </citation>
    <scope>NUCLEOTIDE SEQUENCE [LARGE SCALE GENOMIC DNA]</scope>
</reference>
<dbReference type="Gene3D" id="3.30.160.60">
    <property type="entry name" value="Classic Zinc Finger"/>
    <property type="match status" value="1"/>
</dbReference>
<keyword evidence="6" id="KW-1185">Reference proteome</keyword>
<dbReference type="Proteomes" id="UP001497482">
    <property type="component" value="Chromosome 20"/>
</dbReference>
<dbReference type="Pfam" id="PF00643">
    <property type="entry name" value="zf-B_box"/>
    <property type="match status" value="1"/>
</dbReference>
<evidence type="ECO:0000313" key="5">
    <source>
        <dbReference type="EMBL" id="CAL1594418.1"/>
    </source>
</evidence>
<evidence type="ECO:0000313" key="6">
    <source>
        <dbReference type="Proteomes" id="UP001497482"/>
    </source>
</evidence>
<keyword evidence="1" id="KW-0863">Zinc-finger</keyword>
<feature type="compositionally biased region" description="Basic residues" evidence="3">
    <location>
        <begin position="30"/>
        <end position="44"/>
    </location>
</feature>
<feature type="domain" description="B box-type" evidence="4">
    <location>
        <begin position="62"/>
        <end position="102"/>
    </location>
</feature>
<keyword evidence="1" id="KW-0479">Metal-binding</keyword>
<dbReference type="GO" id="GO:0008270">
    <property type="term" value="F:zinc ion binding"/>
    <property type="evidence" value="ECO:0007669"/>
    <property type="project" value="UniProtKB-KW"/>
</dbReference>
<evidence type="ECO:0000256" key="3">
    <source>
        <dbReference type="SAM" id="MobiDB-lite"/>
    </source>
</evidence>
<keyword evidence="2" id="KW-0862">Zinc</keyword>
<name>A0AAV2KWF9_KNICA</name>
<dbReference type="EMBL" id="OZ035842">
    <property type="protein sequence ID" value="CAL1594418.1"/>
    <property type="molecule type" value="Genomic_DNA"/>
</dbReference>